<dbReference type="InterPro" id="IPR011527">
    <property type="entry name" value="ABC1_TM_dom"/>
</dbReference>
<dbReference type="InterPro" id="IPR036640">
    <property type="entry name" value="ABC1_TM_sf"/>
</dbReference>
<feature type="compositionally biased region" description="Low complexity" evidence="9">
    <location>
        <begin position="1520"/>
        <end position="1543"/>
    </location>
</feature>
<dbReference type="VEuPathDB" id="FungiDB:CC1G_13717"/>
<dbReference type="InParanoid" id="D6RK55"/>
<dbReference type="InterPro" id="IPR050173">
    <property type="entry name" value="ABC_transporter_C-like"/>
</dbReference>
<feature type="transmembrane region" description="Helical" evidence="10">
    <location>
        <begin position="412"/>
        <end position="435"/>
    </location>
</feature>
<evidence type="ECO:0000313" key="14">
    <source>
        <dbReference type="Proteomes" id="UP000001861"/>
    </source>
</evidence>
<dbReference type="OMA" id="QFLEQTH"/>
<keyword evidence="14" id="KW-1185">Reference proteome</keyword>
<dbReference type="GO" id="GO:0016020">
    <property type="term" value="C:membrane"/>
    <property type="evidence" value="ECO:0007669"/>
    <property type="project" value="UniProtKB-SubCell"/>
</dbReference>
<evidence type="ECO:0000256" key="2">
    <source>
        <dbReference type="ARBA" id="ARBA00022448"/>
    </source>
</evidence>
<dbReference type="PANTHER" id="PTHR24223:SF415">
    <property type="entry name" value="FI20190P1"/>
    <property type="match status" value="1"/>
</dbReference>
<reference evidence="13 14" key="1">
    <citation type="journal article" date="2010" name="Proc. Natl. Acad. Sci. U.S.A.">
        <title>Insights into evolution of multicellular fungi from the assembled chromosomes of the mushroom Coprinopsis cinerea (Coprinus cinereus).</title>
        <authorList>
            <person name="Stajich J.E."/>
            <person name="Wilke S.K."/>
            <person name="Ahren D."/>
            <person name="Au C.H."/>
            <person name="Birren B.W."/>
            <person name="Borodovsky M."/>
            <person name="Burns C."/>
            <person name="Canback B."/>
            <person name="Casselton L.A."/>
            <person name="Cheng C.K."/>
            <person name="Deng J."/>
            <person name="Dietrich F.S."/>
            <person name="Fargo D.C."/>
            <person name="Farman M.L."/>
            <person name="Gathman A.C."/>
            <person name="Goldberg J."/>
            <person name="Guigo R."/>
            <person name="Hoegger P.J."/>
            <person name="Hooker J.B."/>
            <person name="Huggins A."/>
            <person name="James T.Y."/>
            <person name="Kamada T."/>
            <person name="Kilaru S."/>
            <person name="Kodira C."/>
            <person name="Kues U."/>
            <person name="Kupfer D."/>
            <person name="Kwan H.S."/>
            <person name="Lomsadze A."/>
            <person name="Li W."/>
            <person name="Lilly W.W."/>
            <person name="Ma L.J."/>
            <person name="Mackey A.J."/>
            <person name="Manning G."/>
            <person name="Martin F."/>
            <person name="Muraguchi H."/>
            <person name="Natvig D.O."/>
            <person name="Palmerini H."/>
            <person name="Ramesh M.A."/>
            <person name="Rehmeyer C.J."/>
            <person name="Roe B.A."/>
            <person name="Shenoy N."/>
            <person name="Stanke M."/>
            <person name="Ter-Hovhannisyan V."/>
            <person name="Tunlid A."/>
            <person name="Velagapudi R."/>
            <person name="Vision T.J."/>
            <person name="Zeng Q."/>
            <person name="Zolan M.E."/>
            <person name="Pukkila P.J."/>
        </authorList>
    </citation>
    <scope>NUCLEOTIDE SEQUENCE [LARGE SCALE GENOMIC DNA]</scope>
    <source>
        <strain evidence="14">Okayama-7 / 130 / ATCC MYA-4618 / FGSC 9003</strain>
    </source>
</reference>
<feature type="transmembrane region" description="Helical" evidence="10">
    <location>
        <begin position="25"/>
        <end position="45"/>
    </location>
</feature>
<dbReference type="SUPFAM" id="SSF52540">
    <property type="entry name" value="P-loop containing nucleoside triphosphate hydrolases"/>
    <property type="match status" value="2"/>
</dbReference>
<dbReference type="PROSITE" id="PS50929">
    <property type="entry name" value="ABC_TM1F"/>
    <property type="match status" value="2"/>
</dbReference>
<keyword evidence="6 13" id="KW-0067">ATP-binding</keyword>
<feature type="domain" description="ABC transporter" evidence="11">
    <location>
        <begin position="634"/>
        <end position="834"/>
    </location>
</feature>
<organism evidence="13 14">
    <name type="scientific">Coprinopsis cinerea (strain Okayama-7 / 130 / ATCC MYA-4618 / FGSC 9003)</name>
    <name type="common">Inky cap fungus</name>
    <name type="synonym">Hormographiella aspergillata</name>
    <dbReference type="NCBI Taxonomy" id="240176"/>
    <lineage>
        <taxon>Eukaryota</taxon>
        <taxon>Fungi</taxon>
        <taxon>Dikarya</taxon>
        <taxon>Basidiomycota</taxon>
        <taxon>Agaricomycotina</taxon>
        <taxon>Agaricomycetes</taxon>
        <taxon>Agaricomycetidae</taxon>
        <taxon>Agaricales</taxon>
        <taxon>Agaricineae</taxon>
        <taxon>Psathyrellaceae</taxon>
        <taxon>Coprinopsis</taxon>
    </lineage>
</organism>
<name>D6RK55_COPC7</name>
<dbReference type="eggNOG" id="KOG0054">
    <property type="taxonomic scope" value="Eukaryota"/>
</dbReference>
<feature type="transmembrane region" description="Helical" evidence="10">
    <location>
        <begin position="140"/>
        <end position="160"/>
    </location>
</feature>
<evidence type="ECO:0000256" key="1">
    <source>
        <dbReference type="ARBA" id="ARBA00004141"/>
    </source>
</evidence>
<feature type="transmembrane region" description="Helical" evidence="10">
    <location>
        <begin position="172"/>
        <end position="192"/>
    </location>
</feature>
<dbReference type="InterPro" id="IPR003439">
    <property type="entry name" value="ABC_transporter-like_ATP-bd"/>
</dbReference>
<evidence type="ECO:0000256" key="6">
    <source>
        <dbReference type="ARBA" id="ARBA00022840"/>
    </source>
</evidence>
<dbReference type="OrthoDB" id="6500128at2759"/>
<feature type="transmembrane region" description="Helical" evidence="10">
    <location>
        <begin position="113"/>
        <end position="133"/>
    </location>
</feature>
<feature type="transmembrane region" description="Helical" evidence="10">
    <location>
        <begin position="1591"/>
        <end position="1612"/>
    </location>
</feature>
<dbReference type="Proteomes" id="UP000001861">
    <property type="component" value="Unassembled WGS sequence"/>
</dbReference>
<protein>
    <submittedName>
        <fullName evidence="13">ATP-binding cassette transporter</fullName>
    </submittedName>
</protein>
<feature type="transmembrane region" description="Helical" evidence="10">
    <location>
        <begin position="328"/>
        <end position="348"/>
    </location>
</feature>
<dbReference type="KEGG" id="cci:CC1G_13717"/>
<feature type="transmembrane region" description="Helical" evidence="10">
    <location>
        <begin position="1022"/>
        <end position="1050"/>
    </location>
</feature>
<dbReference type="Gene3D" id="3.40.50.300">
    <property type="entry name" value="P-loop containing nucleotide triphosphate hydrolases"/>
    <property type="match status" value="2"/>
</dbReference>
<dbReference type="FunFam" id="1.20.1560.10:FF:000013">
    <property type="entry name" value="ABC transporter C family member 2"/>
    <property type="match status" value="1"/>
</dbReference>
<keyword evidence="5" id="KW-0547">Nucleotide-binding</keyword>
<feature type="domain" description="ABC transporter" evidence="11">
    <location>
        <begin position="1216"/>
        <end position="1453"/>
    </location>
</feature>
<feature type="transmembrane region" description="Helical" evidence="10">
    <location>
        <begin position="86"/>
        <end position="107"/>
    </location>
</feature>
<dbReference type="PROSITE" id="PS00211">
    <property type="entry name" value="ABC_TRANSPORTER_1"/>
    <property type="match status" value="2"/>
</dbReference>
<evidence type="ECO:0000256" key="9">
    <source>
        <dbReference type="SAM" id="MobiDB-lite"/>
    </source>
</evidence>
<dbReference type="GO" id="GO:0140359">
    <property type="term" value="F:ABC-type transporter activity"/>
    <property type="evidence" value="ECO:0007669"/>
    <property type="project" value="InterPro"/>
</dbReference>
<evidence type="ECO:0000256" key="7">
    <source>
        <dbReference type="ARBA" id="ARBA00022989"/>
    </source>
</evidence>
<dbReference type="FunFam" id="3.40.50.300:FF:001354">
    <property type="entry name" value="ATP-binding cassette (ABC) transporter, putative"/>
    <property type="match status" value="1"/>
</dbReference>
<evidence type="ECO:0000259" key="12">
    <source>
        <dbReference type="PROSITE" id="PS50929"/>
    </source>
</evidence>
<dbReference type="Gene3D" id="1.20.1560.10">
    <property type="entry name" value="ABC transporter type 1, transmembrane domain"/>
    <property type="match status" value="2"/>
</dbReference>
<feature type="region of interest" description="Disordered" evidence="9">
    <location>
        <begin position="1516"/>
        <end position="1582"/>
    </location>
</feature>
<dbReference type="CDD" id="cd18604">
    <property type="entry name" value="ABC_6TM_VMR1_D2_like"/>
    <property type="match status" value="1"/>
</dbReference>
<evidence type="ECO:0000259" key="11">
    <source>
        <dbReference type="PROSITE" id="PS50893"/>
    </source>
</evidence>
<comment type="subcellular location">
    <subcellularLocation>
        <location evidence="1">Membrane</location>
        <topology evidence="1">Multi-pass membrane protein</topology>
    </subcellularLocation>
</comment>
<dbReference type="SUPFAM" id="SSF90123">
    <property type="entry name" value="ABC transporter transmembrane region"/>
    <property type="match status" value="2"/>
</dbReference>
<evidence type="ECO:0000256" key="8">
    <source>
        <dbReference type="ARBA" id="ARBA00023136"/>
    </source>
</evidence>
<evidence type="ECO:0000256" key="4">
    <source>
        <dbReference type="ARBA" id="ARBA00022737"/>
    </source>
</evidence>
<feature type="compositionally biased region" description="Low complexity" evidence="9">
    <location>
        <begin position="1552"/>
        <end position="1573"/>
    </location>
</feature>
<dbReference type="FunFam" id="3.40.50.300:FF:003872">
    <property type="entry name" value="Multidrug resistance associated protein, putative"/>
    <property type="match status" value="1"/>
</dbReference>
<dbReference type="CDD" id="cd03250">
    <property type="entry name" value="ABCC_MRP_domain1"/>
    <property type="match status" value="1"/>
</dbReference>
<feature type="domain" description="ABC transmembrane type-1" evidence="12">
    <location>
        <begin position="297"/>
        <end position="576"/>
    </location>
</feature>
<dbReference type="EMBL" id="AACS02000001">
    <property type="protein sequence ID" value="EFI28691.1"/>
    <property type="molecule type" value="Genomic_DNA"/>
</dbReference>
<dbReference type="CDD" id="cd18596">
    <property type="entry name" value="ABC_6TM_VMR1_D1_like"/>
    <property type="match status" value="1"/>
</dbReference>
<feature type="domain" description="ABC transmembrane type-1" evidence="12">
    <location>
        <begin position="939"/>
        <end position="1165"/>
    </location>
</feature>
<keyword evidence="7 10" id="KW-1133">Transmembrane helix</keyword>
<dbReference type="InterPro" id="IPR017871">
    <property type="entry name" value="ABC_transporter-like_CS"/>
</dbReference>
<dbReference type="InterPro" id="IPR003593">
    <property type="entry name" value="AAA+_ATPase"/>
</dbReference>
<evidence type="ECO:0000256" key="5">
    <source>
        <dbReference type="ARBA" id="ARBA00022741"/>
    </source>
</evidence>
<keyword evidence="3 10" id="KW-0812">Transmembrane</keyword>
<evidence type="ECO:0000313" key="13">
    <source>
        <dbReference type="EMBL" id="EFI28691.1"/>
    </source>
</evidence>
<dbReference type="CDD" id="cd03244">
    <property type="entry name" value="ABCC_MRP_domain2"/>
    <property type="match status" value="1"/>
</dbReference>
<keyword evidence="2" id="KW-0813">Transport</keyword>
<evidence type="ECO:0000256" key="3">
    <source>
        <dbReference type="ARBA" id="ARBA00022692"/>
    </source>
</evidence>
<dbReference type="Pfam" id="PF00664">
    <property type="entry name" value="ABC_membrane"/>
    <property type="match status" value="2"/>
</dbReference>
<comment type="caution">
    <text evidence="13">The sequence shown here is derived from an EMBL/GenBank/DDBJ whole genome shotgun (WGS) entry which is preliminary data.</text>
</comment>
<accession>D6RK55</accession>
<keyword evidence="8 10" id="KW-0472">Membrane</keyword>
<dbReference type="InterPro" id="IPR027417">
    <property type="entry name" value="P-loop_NTPase"/>
</dbReference>
<dbReference type="HOGENOM" id="CLU_000604_27_6_1"/>
<feature type="transmembrane region" description="Helical" evidence="10">
    <location>
        <begin position="940"/>
        <end position="964"/>
    </location>
</feature>
<dbReference type="SMART" id="SM00382">
    <property type="entry name" value="AAA"/>
    <property type="match status" value="2"/>
</dbReference>
<sequence>MDSVVVALVENLATFPFSRSASLRLAPSGLLGFHLLVTILCHAGWPLPLKNTWNAVSLPFRNFLTLDDLHDPVDLEPRDTTLQQRLLSLVSSIEAAVWAGCIGHAIYISNPEAILTSTAYLVSWVYIAVLTLARPPRTPPYLFIAFALSLACISLLDSAYRPLHGRDNFRSLASNACFLILHLCFVWVAGTLPIKTYRPGLNVAGKHDTPSSELTCPEDDVTLWTWSSFSFVEPIIKVASKRTLQESDVWNLSPFFLHKNIFAKCLKYRARHPNHSLLRFLIVSNSLDLIIDISLELVGAVIGFVSPYALQQILTALGQNDPQTRQKAFFWVMMTLFANLALASMKLFRGWHTRRCYERTRGQLFCAIHYKALKRVEISGHVTKEGDEESKAELGKITNLMRGDTYAIAQRFWDIAALFSAPVRFGIAVVFLYRVLGWSSLMAIVVVIMTALLNIPLGKFGISIHRASYKVMDKRMKLVNEFLQNIRFLKFYGWEYDWSDKTEKTREEELRWRVKTNLVSVVMSFIWTWMPSATALTCFLCYTIVAGEKLTVAKAFTSLALFSSIQGPLMSIPMQIWAMLYARVSMQRIEAFLSEDEVPDWASCFGQNVQPTSTKEIGFSDAVFEWEKRKESGIQPDGSNTSSAPRFQLGPLNVRFPAGALTIISGATGSGKSALLEALLGEHATIKENIVFGSPVPFDEERYHRVVHACALEPDLSILSAGDMTEIGEKGITLSGGQRARVALARALYSQAKVILLDDPLAAVDMHTARHIVDNCFTGELAHGRTMILVTHHISVCLPIASYLIELQKGQVLHQGTISELQAKNVLKTIVQAEEEPFPEAESSEGKDANSKAFGVSRLHIQRGKGTLVDEEFRAEGQVSRKTYLTYIRAAGVASQVFLARWGEAYQDKPAVHFLSIKLPKVKYPWDEFPPPEVDVKPWLLVYLYIGAAGAFTTVFSMIVGYYASLQASRALFIALLRRLTRAPLRFFDTTPVGRILNRFTNDMNTIDGALYHSGSSFIQGVLMFLVSFATILVIIPSFIPGALFIAWLYMRLAPGYVKTARDLRRLETVSLSPTFAGFDELLRGITHIRAFGMEDRYQNNFYKKVDRFQSYDHVYWLIQNWLSWRYECLSALVVASATTFALLQGVSNGSAAIVMVQAGIFASANRTLVSVMAQMELDFNSVERVVEYLEVPQEAPAINPDFRPPAYWPSTSGDLRVENLVVKYEEHLPAVLKEISFTINPGEKIGVVGRTGSGKSTLVLALLRMLEPTSGSIIIDGIDISKLGLEDLRTRLTVISQDVSLFSGTIRSNLDPLQKYTTEECQTVLDRCHLTSHFAHTPTTEESSLLDMAVNQNSMSAGEKQLLALARAILRGTNIIIMDEATSQIDMELDDKIQKTIREETAGAIVITIAHRLKTVIDYDRILVLDDGKVVEFDTPRELLSKSEKRSPMKLTSVVAIVATSVSCFPVQHAFRRDLLGILNVGTDAAVLATLDSTPSPSTSASHSGLLELSVPSLGTHAAPTSSLPEPSESTTSSSAHHTPTTRQVHSTIGSATSETDVSSSSSSTPTVGVTSAIEEAPSTPPGELTQWKVIGISIICVTFIAIVVILITFFDNWWGFVKDVFCGSRYKNKGGGEETFVRSPDWKRRTWEVRLASENGHRYPSFGSLESAMGKGSHVVAERKTAEPAMDYVAHAQMALGRTMSGRQIPTNSSRTQGW</sequence>
<dbReference type="GeneID" id="6017073"/>
<dbReference type="RefSeq" id="XP_002912185.1">
    <property type="nucleotide sequence ID" value="XM_002912139.1"/>
</dbReference>
<evidence type="ECO:0000256" key="10">
    <source>
        <dbReference type="SAM" id="Phobius"/>
    </source>
</evidence>
<feature type="transmembrane region" description="Helical" evidence="10">
    <location>
        <begin position="441"/>
        <end position="462"/>
    </location>
</feature>
<dbReference type="GO" id="GO:0016887">
    <property type="term" value="F:ATP hydrolysis activity"/>
    <property type="evidence" value="ECO:0007669"/>
    <property type="project" value="InterPro"/>
</dbReference>
<keyword evidence="4" id="KW-0677">Repeat</keyword>
<feature type="transmembrane region" description="Helical" evidence="10">
    <location>
        <begin position="518"/>
        <end position="545"/>
    </location>
</feature>
<dbReference type="PROSITE" id="PS50893">
    <property type="entry name" value="ABC_TRANSPORTER_2"/>
    <property type="match status" value="2"/>
</dbReference>
<gene>
    <name evidence="13" type="ORF">CC1G_13717</name>
</gene>
<dbReference type="GO" id="GO:0005524">
    <property type="term" value="F:ATP binding"/>
    <property type="evidence" value="ECO:0007669"/>
    <property type="project" value="UniProtKB-KW"/>
</dbReference>
<dbReference type="PANTHER" id="PTHR24223">
    <property type="entry name" value="ATP-BINDING CASSETTE SUB-FAMILY C"/>
    <property type="match status" value="1"/>
</dbReference>
<proteinExistence type="predicted"/>
<dbReference type="Pfam" id="PF00005">
    <property type="entry name" value="ABC_tran"/>
    <property type="match status" value="2"/>
</dbReference>
<feature type="transmembrane region" description="Helical" evidence="10">
    <location>
        <begin position="289"/>
        <end position="308"/>
    </location>
</feature>